<protein>
    <submittedName>
        <fullName evidence="2">Inner membrane protein</fullName>
    </submittedName>
</protein>
<evidence type="ECO:0000313" key="3">
    <source>
        <dbReference type="Proteomes" id="UP000245995"/>
    </source>
</evidence>
<dbReference type="Pfam" id="PF15977">
    <property type="entry name" value="HTH_46"/>
    <property type="match status" value="1"/>
</dbReference>
<accession>A0AAW9M070</accession>
<sequence>MKPDTHVINIINAVSDTSRILHARERQIISLGHYAESMTFVLHKGTVSVYRSHDQLLLKHLKAPMIVGMNSLMNTNADFFYKANGEILFEIIPTLHVMSVIAEKNLWQDASYTYMYAIDKLLEAHRTSAGLSTYELIRTNLIALLAEKEELRLAVNASDYIQEKTHLSRSRVMKILSDLRLGGHIEMARGILTKINRLPEQY</sequence>
<organism evidence="2 3">
    <name type="scientific">Citrobacter amalonaticus</name>
    <dbReference type="NCBI Taxonomy" id="35703"/>
    <lineage>
        <taxon>Bacteria</taxon>
        <taxon>Pseudomonadati</taxon>
        <taxon>Pseudomonadota</taxon>
        <taxon>Gammaproteobacteria</taxon>
        <taxon>Enterobacterales</taxon>
        <taxon>Enterobacteriaceae</taxon>
        <taxon>Citrobacter</taxon>
    </lineage>
</organism>
<dbReference type="InterPro" id="IPR041687">
    <property type="entry name" value="HTH_46"/>
</dbReference>
<dbReference type="Proteomes" id="UP000245995">
    <property type="component" value="Chromosome CITRO92"/>
</dbReference>
<gene>
    <name evidence="2" type="ORF">CITRO92_2607</name>
</gene>
<dbReference type="AlphaFoldDB" id="A0AAW9M070"/>
<name>A0AAW9M070_CITAM</name>
<reference evidence="2 3" key="1">
    <citation type="submission" date="2016-04" db="EMBL/GenBank/DDBJ databases">
        <authorList>
            <person name="Regsiter A."/>
            <person name="William W."/>
        </authorList>
    </citation>
    <scope>NUCLEOTIDE SEQUENCE [LARGE SCALE GENOMIC DNA]</scope>
    <source>
        <strain evidence="2 3">92</strain>
    </source>
</reference>
<dbReference type="EMBL" id="LT556085">
    <property type="protein sequence ID" value="SAZ58774.1"/>
    <property type="molecule type" value="Genomic_DNA"/>
</dbReference>
<feature type="domain" description="IprA winged helix-turn-helix" evidence="1">
    <location>
        <begin position="133"/>
        <end position="199"/>
    </location>
</feature>
<evidence type="ECO:0000259" key="1">
    <source>
        <dbReference type="Pfam" id="PF15977"/>
    </source>
</evidence>
<dbReference type="RefSeq" id="WP_109739978.1">
    <property type="nucleotide sequence ID" value="NZ_CABVLR010000006.1"/>
</dbReference>
<evidence type="ECO:0000313" key="2">
    <source>
        <dbReference type="EMBL" id="SAZ58774.1"/>
    </source>
</evidence>
<proteinExistence type="predicted"/>